<dbReference type="CDD" id="cd00552">
    <property type="entry name" value="RaiA"/>
    <property type="match status" value="1"/>
</dbReference>
<evidence type="ECO:0000256" key="1">
    <source>
        <dbReference type="SAM" id="MobiDB-lite"/>
    </source>
</evidence>
<dbReference type="PROSITE" id="PS51857">
    <property type="entry name" value="CSD_2"/>
    <property type="match status" value="1"/>
</dbReference>
<evidence type="ECO:0000313" key="4">
    <source>
        <dbReference type="EMBL" id="RVV98446.1"/>
    </source>
</evidence>
<proteinExistence type="predicted"/>
<feature type="signal peptide" evidence="2">
    <location>
        <begin position="1"/>
        <end position="19"/>
    </location>
</feature>
<feature type="domain" description="CSD" evidence="3">
    <location>
        <begin position="145"/>
        <end position="210"/>
    </location>
</feature>
<organism evidence="4 5">
    <name type="scientific">Mesobaculum littorinae</name>
    <dbReference type="NCBI Taxonomy" id="2486419"/>
    <lineage>
        <taxon>Bacteria</taxon>
        <taxon>Pseudomonadati</taxon>
        <taxon>Pseudomonadota</taxon>
        <taxon>Alphaproteobacteria</taxon>
        <taxon>Rhodobacterales</taxon>
        <taxon>Roseobacteraceae</taxon>
        <taxon>Mesobaculum</taxon>
    </lineage>
</organism>
<keyword evidence="5" id="KW-1185">Reference proteome</keyword>
<dbReference type="Gene3D" id="2.40.50.140">
    <property type="entry name" value="Nucleic acid-binding proteins"/>
    <property type="match status" value="1"/>
</dbReference>
<sequence>MQIRAILLACLGNPAVAPAFPSCHTTGDKPMDTPLELAFHNMDASPTVERRVRERARKMERYFKHITSAHVVVELDHKSGGAAKAYHVRIEARVPGKELVVSHDPGKADRYDVLQTVNAAFDAMDRQLEQFSQTVRGDVKTLDAAPTGRVRRLFGDYGFIETAEGEDIWFHRASVSGDAFDQLSEGDPVALSISREGNNGMGPQAASVRPASQMAASNMA</sequence>
<dbReference type="OrthoDB" id="9782252at2"/>
<dbReference type="InterPro" id="IPR002059">
    <property type="entry name" value="CSP_DNA-bd"/>
</dbReference>
<evidence type="ECO:0000256" key="2">
    <source>
        <dbReference type="SAM" id="SignalP"/>
    </source>
</evidence>
<protein>
    <submittedName>
        <fullName evidence="4">HPF/RaiA family ribosome-associated protein</fullName>
    </submittedName>
</protein>
<dbReference type="InterPro" id="IPR003489">
    <property type="entry name" value="RHF/RaiA"/>
</dbReference>
<accession>A0A438AI80</accession>
<evidence type="ECO:0000313" key="5">
    <source>
        <dbReference type="Proteomes" id="UP000285908"/>
    </source>
</evidence>
<feature type="region of interest" description="Disordered" evidence="1">
    <location>
        <begin position="195"/>
        <end position="220"/>
    </location>
</feature>
<dbReference type="Proteomes" id="UP000285908">
    <property type="component" value="Unassembled WGS sequence"/>
</dbReference>
<dbReference type="Gene3D" id="3.30.160.100">
    <property type="entry name" value="Ribosome hibernation promotion factor-like"/>
    <property type="match status" value="1"/>
</dbReference>
<keyword evidence="2" id="KW-0732">Signal</keyword>
<dbReference type="EMBL" id="RQXX01000002">
    <property type="protein sequence ID" value="RVV98446.1"/>
    <property type="molecule type" value="Genomic_DNA"/>
</dbReference>
<dbReference type="Pfam" id="PF02482">
    <property type="entry name" value="Ribosomal_S30AE"/>
    <property type="match status" value="1"/>
</dbReference>
<dbReference type="SUPFAM" id="SSF50249">
    <property type="entry name" value="Nucleic acid-binding proteins"/>
    <property type="match status" value="1"/>
</dbReference>
<dbReference type="InterPro" id="IPR036567">
    <property type="entry name" value="RHF-like"/>
</dbReference>
<feature type="chain" id="PRO_5019376329" evidence="2">
    <location>
        <begin position="20"/>
        <end position="220"/>
    </location>
</feature>
<dbReference type="Pfam" id="PF00313">
    <property type="entry name" value="CSD"/>
    <property type="match status" value="1"/>
</dbReference>
<dbReference type="InterPro" id="IPR012340">
    <property type="entry name" value="NA-bd_OB-fold"/>
</dbReference>
<name>A0A438AI80_9RHOB</name>
<comment type="caution">
    <text evidence="4">The sequence shown here is derived from an EMBL/GenBank/DDBJ whole genome shotgun (WGS) entry which is preliminary data.</text>
</comment>
<dbReference type="GO" id="GO:0003676">
    <property type="term" value="F:nucleic acid binding"/>
    <property type="evidence" value="ECO:0007669"/>
    <property type="project" value="InterPro"/>
</dbReference>
<dbReference type="SUPFAM" id="SSF69754">
    <property type="entry name" value="Ribosome binding protein Y (YfiA homologue)"/>
    <property type="match status" value="1"/>
</dbReference>
<dbReference type="AlphaFoldDB" id="A0A438AI80"/>
<evidence type="ECO:0000259" key="3">
    <source>
        <dbReference type="PROSITE" id="PS51857"/>
    </source>
</evidence>
<gene>
    <name evidence="4" type="ORF">EKE94_05865</name>
</gene>
<reference evidence="4 5" key="1">
    <citation type="submission" date="2018-11" db="EMBL/GenBank/DDBJ databases">
        <title>Mesobaculum littorinae gen. nov., sp. nov., isolated from Littorina scabra that represents a novel genus of the order Rhodobacteraceae.</title>
        <authorList>
            <person name="Li F."/>
        </authorList>
    </citation>
    <scope>NUCLEOTIDE SEQUENCE [LARGE SCALE GENOMIC DNA]</scope>
    <source>
        <strain evidence="4 5">M0103</strain>
    </source>
</reference>